<dbReference type="GO" id="GO:0031090">
    <property type="term" value="C:organelle membrane"/>
    <property type="evidence" value="ECO:0007669"/>
    <property type="project" value="UniProtKB-ARBA"/>
</dbReference>
<dbReference type="Gene3D" id="1.20.120.1750">
    <property type="match status" value="1"/>
</dbReference>
<dbReference type="OrthoDB" id="271862at2759"/>
<dbReference type="Gene3D" id="3.30.40.10">
    <property type="entry name" value="Zinc/RING finger domain, C3HC4 (zinc finger)"/>
    <property type="match status" value="1"/>
</dbReference>
<dbReference type="InterPro" id="IPR004088">
    <property type="entry name" value="KH_dom_type_1"/>
</dbReference>
<proteinExistence type="inferred from homology"/>
<keyword evidence="15" id="KW-0694">RNA-binding</keyword>
<evidence type="ECO:0000313" key="22">
    <source>
        <dbReference type="Proteomes" id="UP000623467"/>
    </source>
</evidence>
<dbReference type="Gene3D" id="3.10.110.10">
    <property type="entry name" value="Ubiquitin Conjugating Enzyme"/>
    <property type="match status" value="1"/>
</dbReference>
<feature type="domain" description="RWD" evidence="19">
    <location>
        <begin position="2"/>
        <end position="146"/>
    </location>
</feature>
<dbReference type="PROSITE" id="PS51873">
    <property type="entry name" value="TRIAD"/>
    <property type="match status" value="1"/>
</dbReference>
<protein>
    <recommendedName>
        <fullName evidence="4">RBR-type E3 ubiquitin transferase</fullName>
        <ecNumber evidence="4">2.3.2.31</ecNumber>
    </recommendedName>
</protein>
<dbReference type="CDD" id="cd00105">
    <property type="entry name" value="KH-I"/>
    <property type="match status" value="1"/>
</dbReference>
<evidence type="ECO:0000256" key="2">
    <source>
        <dbReference type="ARBA" id="ARBA00004167"/>
    </source>
</evidence>
<reference evidence="21" key="1">
    <citation type="submission" date="2020-05" db="EMBL/GenBank/DDBJ databases">
        <title>Mycena genomes resolve the evolution of fungal bioluminescence.</title>
        <authorList>
            <person name="Tsai I.J."/>
        </authorList>
    </citation>
    <scope>NUCLEOTIDE SEQUENCE</scope>
    <source>
        <strain evidence="21">160909Yilan</strain>
    </source>
</reference>
<feature type="region of interest" description="Disordered" evidence="17">
    <location>
        <begin position="1347"/>
        <end position="1379"/>
    </location>
</feature>
<comment type="caution">
    <text evidence="21">The sequence shown here is derived from an EMBL/GenBank/DDBJ whole genome shotgun (WGS) entry which is preliminary data.</text>
</comment>
<dbReference type="InterPro" id="IPR036612">
    <property type="entry name" value="KH_dom_type_1_sf"/>
</dbReference>
<evidence type="ECO:0000256" key="10">
    <source>
        <dbReference type="ARBA" id="ARBA00022786"/>
    </source>
</evidence>
<dbReference type="GO" id="GO:0005737">
    <property type="term" value="C:cytoplasm"/>
    <property type="evidence" value="ECO:0007669"/>
    <property type="project" value="UniProtKB-ARBA"/>
</dbReference>
<evidence type="ECO:0000256" key="5">
    <source>
        <dbReference type="ARBA" id="ARBA00022679"/>
    </source>
</evidence>
<dbReference type="GO" id="GO:0008270">
    <property type="term" value="F:zinc ion binding"/>
    <property type="evidence" value="ECO:0007669"/>
    <property type="project" value="UniProtKB-KW"/>
</dbReference>
<dbReference type="Pfam" id="PF26200">
    <property type="entry name" value="Rcat_RNF216"/>
    <property type="match status" value="1"/>
</dbReference>
<feature type="compositionally biased region" description="Basic and acidic residues" evidence="17">
    <location>
        <begin position="1234"/>
        <end position="1244"/>
    </location>
</feature>
<dbReference type="Pfam" id="PF00013">
    <property type="entry name" value="KH_1"/>
    <property type="match status" value="3"/>
</dbReference>
<dbReference type="PROSITE" id="PS50089">
    <property type="entry name" value="ZF_RING_2"/>
    <property type="match status" value="1"/>
</dbReference>
<comment type="catalytic activity">
    <reaction evidence="1">
        <text>[E2 ubiquitin-conjugating enzyme]-S-ubiquitinyl-L-cysteine + [acceptor protein]-L-lysine = [E2 ubiquitin-conjugating enzyme]-L-cysteine + [acceptor protein]-N(6)-ubiquitinyl-L-lysine.</text>
        <dbReference type="EC" id="2.3.2.31"/>
    </reaction>
</comment>
<dbReference type="SUPFAM" id="SSF54791">
    <property type="entry name" value="Eukaryotic type KH-domain (KH-domain type I)"/>
    <property type="match status" value="4"/>
</dbReference>
<dbReference type="SMART" id="SM00322">
    <property type="entry name" value="KH"/>
    <property type="match status" value="4"/>
</dbReference>
<evidence type="ECO:0000256" key="14">
    <source>
        <dbReference type="ARBA" id="ARBA00044508"/>
    </source>
</evidence>
<name>A0A8H7CJ71_9AGAR</name>
<dbReference type="SMART" id="SM00647">
    <property type="entry name" value="IBR"/>
    <property type="match status" value="2"/>
</dbReference>
<evidence type="ECO:0000256" key="16">
    <source>
        <dbReference type="PROSITE-ProRule" id="PRU00175"/>
    </source>
</evidence>
<dbReference type="CDD" id="cd20341">
    <property type="entry name" value="BRcat_RBR_RNF14"/>
    <property type="match status" value="1"/>
</dbReference>
<dbReference type="EC" id="2.3.2.31" evidence="4"/>
<dbReference type="InterPro" id="IPR047548">
    <property type="entry name" value="Rcat_RBR_RNF14"/>
</dbReference>
<evidence type="ECO:0000256" key="13">
    <source>
        <dbReference type="ARBA" id="ARBA00023136"/>
    </source>
</evidence>
<evidence type="ECO:0000256" key="1">
    <source>
        <dbReference type="ARBA" id="ARBA00001798"/>
    </source>
</evidence>
<keyword evidence="6" id="KW-0812">Transmembrane</keyword>
<evidence type="ECO:0000256" key="9">
    <source>
        <dbReference type="ARBA" id="ARBA00022771"/>
    </source>
</evidence>
<sequence>MSELEILESIFPDFISTCTDQSNESDLKLEIPVQLGEPPRTVRILPERQDDECDALTLSLTSLPSLLLDIVFTAAYPTQEPPSVSIRDMWSPGNGVLYDWVEFIRSGEFLALLDLSLPSGAIELRHLTPQRIASLFTSFDDSARNASFSQASYSCAVCLTSVKGAKCLQLACQHIFCRSCLYDYWSFAIAEGSVEKLGCPDPECVKLGRDSKEEEIARVVSEQEVRRWRWLKEKIMFEKDPTLVHCPMVFCQTPVPKPKGADTDTGADRLRICPACSFSFCGFCKRTWHGAVQGCPISHAESVVLEYLGYEEGSNERQLMDIRYGKTTLAKLVAKYEEEQLNKKWLAESTMACPGCSLSIEKSLGCNHLRRWQMTCSRCGMHFCYRCGVKLIVSNPYAHFSDKSRASQGSTQALLPDLVMDVYTTSFTYPRRSRHAHSAPSSLEFPGAEIRLSSNSAAHHLQHANNTIADQAPQPDAEAIQKLAMMAMSLHGCHISYFQADPGRWNFYITGAYQQVMVARGMILKECPIQHRAAIKVARSEILDSPSSNPALKPEVRRRLDEIASQTLAHIAVVNSPLSLSNRTPPDGISSTGGWSGLETERVCELVVTGQGDSVDLARVRLLVMLDELSGLHAEMCEIDHKLHAIIAGRKRVMLQSIQEETATNIYFPSPLQGLIGPEHSGADASGANARNGNVIWITGEFFGVQRARDMLFQMSVNKSKAVISRDTAILPRKLDWMVTDRADDLKSIVSDNATFIQFPPLGSSTSLITVYGDHRVNIQRTIRSIMALACNYYVGSFWLLPIQFNALLPPATLNPSQVTNLLKQISVASGAEVVFKSMCFEMHGLEAEVRSAVNMVMELEMIQSFHHEIRFQIELANEHREFISGKKNGKINKIMQTTNVKIKFETFNDHNFLIDIAGPDGSVLQGLSLLQEELPAEISFHVPEAYHKRIIGVGGRSIQRIMKKYGVYVKFSNAEEFAALGGYHDNDDNVVARTPAKNAINLDNLKQSVMELVNPKDKDYINETVSIPRRYHRTLLGEKSIFIHDIETKTNSQVRFPPKETASDIVTIFGPESQVQIAAAMLLDHVPFEADMSVPPSPEIARLCVSPDFNNLVERIKRELQVSVVPNIKMPIVNEDSGTETPSEYTFKFRCQRSNSDFLITAREMLEQFLANHNIHLFPSPPSHVHKRGDSFAEAFPHFDSKLLSTARTHHGMTRSQDLRPLYSFDSSPESDDLGRPDITGDRRLRMANSSPDVKALFNSPAYIYNLEEHGDPQANAYLSVGNTLDYWTPLPPIGSGMHRTRHTEDSIKRGSDSLLEAKLKDQISKPRSLQNRAQSLDLTYSLSRITESSSRLPPPESPTTSTGETGGNSSPTSVTAPSFPSVYGTSISRSAVIGAAIQRPELDVEEVSRVISNLGL</sequence>
<evidence type="ECO:0000256" key="8">
    <source>
        <dbReference type="ARBA" id="ARBA00022737"/>
    </source>
</evidence>
<dbReference type="Pfam" id="PF05773">
    <property type="entry name" value="RWD"/>
    <property type="match status" value="1"/>
</dbReference>
<dbReference type="PROSITE" id="PS50908">
    <property type="entry name" value="RWD"/>
    <property type="match status" value="1"/>
</dbReference>
<dbReference type="Gene3D" id="3.30.1370.10">
    <property type="entry name" value="K Homology domain, type 1"/>
    <property type="match status" value="4"/>
</dbReference>
<dbReference type="CDD" id="cd22453">
    <property type="entry name" value="KH-I_MUG60_like"/>
    <property type="match status" value="1"/>
</dbReference>
<keyword evidence="10" id="KW-0833">Ubl conjugation pathway</keyword>
<dbReference type="InterPro" id="IPR001841">
    <property type="entry name" value="Znf_RING"/>
</dbReference>
<dbReference type="SUPFAM" id="SSF57850">
    <property type="entry name" value="RING/U-box"/>
    <property type="match status" value="2"/>
</dbReference>
<keyword evidence="5" id="KW-0808">Transferase</keyword>
<feature type="domain" description="RING-type" evidence="20">
    <location>
        <begin position="151"/>
        <end position="410"/>
    </location>
</feature>
<evidence type="ECO:0000256" key="17">
    <source>
        <dbReference type="SAM" id="MobiDB-lite"/>
    </source>
</evidence>
<evidence type="ECO:0000259" key="19">
    <source>
        <dbReference type="PROSITE" id="PS50908"/>
    </source>
</evidence>
<feature type="region of interest" description="Disordered" evidence="17">
    <location>
        <begin position="1211"/>
        <end position="1244"/>
    </location>
</feature>
<dbReference type="InterPro" id="IPR031127">
    <property type="entry name" value="E3_UB_ligase_RBR"/>
</dbReference>
<comment type="pathway">
    <text evidence="3">Protein modification; protein ubiquitination.</text>
</comment>
<gene>
    <name evidence="21" type="ORF">MSAN_02181900</name>
</gene>
<dbReference type="Pfam" id="PF24563">
    <property type="entry name" value="KH_Mug60-KHD4"/>
    <property type="match status" value="1"/>
</dbReference>
<dbReference type="InterPro" id="IPR056553">
    <property type="entry name" value="KH_Mug60-KHD4"/>
</dbReference>
<evidence type="ECO:0000256" key="12">
    <source>
        <dbReference type="ARBA" id="ARBA00022989"/>
    </source>
</evidence>
<evidence type="ECO:0000256" key="3">
    <source>
        <dbReference type="ARBA" id="ARBA00004906"/>
    </source>
</evidence>
<dbReference type="GO" id="GO:0003723">
    <property type="term" value="F:RNA binding"/>
    <property type="evidence" value="ECO:0007669"/>
    <property type="project" value="UniProtKB-UniRule"/>
</dbReference>
<dbReference type="InterPro" id="IPR004087">
    <property type="entry name" value="KH_dom"/>
</dbReference>
<evidence type="ECO:0000256" key="6">
    <source>
        <dbReference type="ARBA" id="ARBA00022692"/>
    </source>
</evidence>
<dbReference type="PROSITE" id="PS50084">
    <property type="entry name" value="KH_TYPE_1"/>
    <property type="match status" value="3"/>
</dbReference>
<evidence type="ECO:0000256" key="7">
    <source>
        <dbReference type="ARBA" id="ARBA00022723"/>
    </source>
</evidence>
<keyword evidence="7" id="KW-0479">Metal-binding</keyword>
<organism evidence="21 22">
    <name type="scientific">Mycena sanguinolenta</name>
    <dbReference type="NCBI Taxonomy" id="230812"/>
    <lineage>
        <taxon>Eukaryota</taxon>
        <taxon>Fungi</taxon>
        <taxon>Dikarya</taxon>
        <taxon>Basidiomycota</taxon>
        <taxon>Agaricomycotina</taxon>
        <taxon>Agaricomycetes</taxon>
        <taxon>Agaricomycetidae</taxon>
        <taxon>Agaricales</taxon>
        <taxon>Marasmiineae</taxon>
        <taxon>Mycenaceae</taxon>
        <taxon>Mycena</taxon>
    </lineage>
</organism>
<evidence type="ECO:0000256" key="11">
    <source>
        <dbReference type="ARBA" id="ARBA00022833"/>
    </source>
</evidence>
<dbReference type="GO" id="GO:0016567">
    <property type="term" value="P:protein ubiquitination"/>
    <property type="evidence" value="ECO:0007669"/>
    <property type="project" value="InterPro"/>
</dbReference>
<keyword evidence="13" id="KW-0472">Membrane</keyword>
<dbReference type="FunFam" id="3.30.40.10:FF:000051">
    <property type="entry name" value="RBR-type E3 ubiquitin transferase"/>
    <property type="match status" value="1"/>
</dbReference>
<keyword evidence="12" id="KW-1133">Transmembrane helix</keyword>
<dbReference type="InterPro" id="IPR044066">
    <property type="entry name" value="TRIAD_supradom"/>
</dbReference>
<keyword evidence="8" id="KW-0677">Repeat</keyword>
<evidence type="ECO:0000259" key="18">
    <source>
        <dbReference type="PROSITE" id="PS50089"/>
    </source>
</evidence>
<dbReference type="GO" id="GO:0061630">
    <property type="term" value="F:ubiquitin protein ligase activity"/>
    <property type="evidence" value="ECO:0007669"/>
    <property type="project" value="UniProtKB-EC"/>
</dbReference>
<evidence type="ECO:0000256" key="4">
    <source>
        <dbReference type="ARBA" id="ARBA00012251"/>
    </source>
</evidence>
<dbReference type="InterPro" id="IPR006575">
    <property type="entry name" value="RWD_dom"/>
</dbReference>
<feature type="domain" description="RING-type" evidence="18">
    <location>
        <begin position="155"/>
        <end position="200"/>
    </location>
</feature>
<evidence type="ECO:0000256" key="15">
    <source>
        <dbReference type="PROSITE-ProRule" id="PRU00117"/>
    </source>
</evidence>
<comment type="subcellular location">
    <subcellularLocation>
        <location evidence="2">Membrane</location>
        <topology evidence="2">Single-pass membrane protein</topology>
    </subcellularLocation>
</comment>
<keyword evidence="9 16" id="KW-0863">Zinc-finger</keyword>
<dbReference type="InterPro" id="IPR017907">
    <property type="entry name" value="Znf_RING_CS"/>
</dbReference>
<evidence type="ECO:0000313" key="21">
    <source>
        <dbReference type="EMBL" id="KAF7339669.1"/>
    </source>
</evidence>
<evidence type="ECO:0000259" key="20">
    <source>
        <dbReference type="PROSITE" id="PS51873"/>
    </source>
</evidence>
<feature type="compositionally biased region" description="Low complexity" evidence="17">
    <location>
        <begin position="1360"/>
        <end position="1375"/>
    </location>
</feature>
<keyword evidence="22" id="KW-1185">Reference proteome</keyword>
<dbReference type="EMBL" id="JACAZH010000031">
    <property type="protein sequence ID" value="KAF7339669.1"/>
    <property type="molecule type" value="Genomic_DNA"/>
</dbReference>
<dbReference type="PROSITE" id="PS00518">
    <property type="entry name" value="ZF_RING_1"/>
    <property type="match status" value="1"/>
</dbReference>
<dbReference type="Proteomes" id="UP000623467">
    <property type="component" value="Unassembled WGS sequence"/>
</dbReference>
<dbReference type="CDD" id="cd23134">
    <property type="entry name" value="RING-HC_ITT1-like"/>
    <property type="match status" value="1"/>
</dbReference>
<dbReference type="InterPro" id="IPR013083">
    <property type="entry name" value="Znf_RING/FYVE/PHD"/>
</dbReference>
<dbReference type="Pfam" id="PF01485">
    <property type="entry name" value="IBR"/>
    <property type="match status" value="1"/>
</dbReference>
<dbReference type="InterPro" id="IPR016135">
    <property type="entry name" value="UBQ-conjugating_enzyme/RWD"/>
</dbReference>
<dbReference type="InterPro" id="IPR002867">
    <property type="entry name" value="IBR_dom"/>
</dbReference>
<accession>A0A8H7CJ71</accession>
<dbReference type="PANTHER" id="PTHR11685">
    <property type="entry name" value="RBR FAMILY RING FINGER AND IBR DOMAIN-CONTAINING"/>
    <property type="match status" value="1"/>
</dbReference>
<comment type="similarity">
    <text evidence="14">Belongs to the RBR family. RNF14 subfamily.</text>
</comment>
<dbReference type="CDD" id="cd20354">
    <property type="entry name" value="Rcat_RBR_RNF14"/>
    <property type="match status" value="1"/>
</dbReference>
<keyword evidence="11" id="KW-0862">Zinc</keyword>